<keyword evidence="3" id="KW-1185">Reference proteome</keyword>
<dbReference type="EMBL" id="VYXQ01000024">
    <property type="protein sequence ID" value="KAA9361561.1"/>
    <property type="molecule type" value="Genomic_DNA"/>
</dbReference>
<dbReference type="RefSeq" id="WP_151095282.1">
    <property type="nucleotide sequence ID" value="NZ_JBLZNM010000021.1"/>
</dbReference>
<name>A0A5N1JNI7_9HYPH</name>
<evidence type="ECO:0000256" key="1">
    <source>
        <dbReference type="SAM" id="SignalP"/>
    </source>
</evidence>
<accession>A0A5N1JNI7</accession>
<gene>
    <name evidence="2" type="ORF">F3W84_20205</name>
</gene>
<evidence type="ECO:0008006" key="4">
    <source>
        <dbReference type="Google" id="ProtNLM"/>
    </source>
</evidence>
<protein>
    <recommendedName>
        <fullName evidence="4">Lipoprotein</fullName>
    </recommendedName>
</protein>
<keyword evidence="1" id="KW-0732">Signal</keyword>
<dbReference type="AlphaFoldDB" id="A0A5N1JNI7"/>
<reference evidence="2 3" key="1">
    <citation type="submission" date="2019-09" db="EMBL/GenBank/DDBJ databases">
        <title>Biological control of the noxious weed angled onion (Allium triquetrum) thwarted by endophytic bacteria in Victoria, Australia.</title>
        <authorList>
            <person name="Tehranchian P."/>
            <person name="Adair R.J."/>
            <person name="Van T.H."/>
            <person name="Morrison P.D."/>
            <person name="Williams H."/>
            <person name="Lawrie A.C."/>
        </authorList>
    </citation>
    <scope>NUCLEOTIDE SEQUENCE [LARGE SCALE GENOMIC DNA]</scope>
    <source>
        <strain evidence="2 3">RPTAtOch1</strain>
    </source>
</reference>
<organism evidence="2 3">
    <name type="scientific">Ochrobactrum quorumnocens</name>
    <dbReference type="NCBI Taxonomy" id="271865"/>
    <lineage>
        <taxon>Bacteria</taxon>
        <taxon>Pseudomonadati</taxon>
        <taxon>Pseudomonadota</taxon>
        <taxon>Alphaproteobacteria</taxon>
        <taxon>Hyphomicrobiales</taxon>
        <taxon>Brucellaceae</taxon>
        <taxon>Brucella/Ochrobactrum group</taxon>
        <taxon>Ochrobactrum</taxon>
    </lineage>
</organism>
<feature type="chain" id="PRO_5024404828" description="Lipoprotein" evidence="1">
    <location>
        <begin position="21"/>
        <end position="137"/>
    </location>
</feature>
<feature type="signal peptide" evidence="1">
    <location>
        <begin position="1"/>
        <end position="20"/>
    </location>
</feature>
<sequence length="137" mass="14237">MRVCLITGLLTLMATSVGVAASCEQSFKSEGVPLLTPTVYRATQSFAGVKSADALQRMAQAIAADGFSGITINKQLSSIDAFQDGSGSGRMQTLRVTARKQGKSVRVDAIFTLKVGQTMSTSVARKGLCGFIAAAAN</sequence>
<comment type="caution">
    <text evidence="2">The sequence shown here is derived from an EMBL/GenBank/DDBJ whole genome shotgun (WGS) entry which is preliminary data.</text>
</comment>
<evidence type="ECO:0000313" key="2">
    <source>
        <dbReference type="EMBL" id="KAA9361561.1"/>
    </source>
</evidence>
<dbReference type="PROSITE" id="PS51257">
    <property type="entry name" value="PROKAR_LIPOPROTEIN"/>
    <property type="match status" value="1"/>
</dbReference>
<evidence type="ECO:0000313" key="3">
    <source>
        <dbReference type="Proteomes" id="UP000327108"/>
    </source>
</evidence>
<dbReference type="Proteomes" id="UP000327108">
    <property type="component" value="Unassembled WGS sequence"/>
</dbReference>
<proteinExistence type="predicted"/>